<gene>
    <name evidence="6" type="ORF">COY52_03110</name>
</gene>
<evidence type="ECO:0000256" key="1">
    <source>
        <dbReference type="ARBA" id="ARBA00022485"/>
    </source>
</evidence>
<dbReference type="Pfam" id="PF00730">
    <property type="entry name" value="HhH-GPD"/>
    <property type="match status" value="1"/>
</dbReference>
<dbReference type="GO" id="GO:0004519">
    <property type="term" value="F:endonuclease activity"/>
    <property type="evidence" value="ECO:0007669"/>
    <property type="project" value="UniProtKB-KW"/>
</dbReference>
<dbReference type="CDD" id="cd00056">
    <property type="entry name" value="ENDO3c"/>
    <property type="match status" value="1"/>
</dbReference>
<protein>
    <submittedName>
        <fullName evidence="6">Endonuclease</fullName>
    </submittedName>
</protein>
<dbReference type="GO" id="GO:0046872">
    <property type="term" value="F:metal ion binding"/>
    <property type="evidence" value="ECO:0007669"/>
    <property type="project" value="UniProtKB-KW"/>
</dbReference>
<dbReference type="InterPro" id="IPR011257">
    <property type="entry name" value="DNA_glycosylase"/>
</dbReference>
<dbReference type="SMART" id="SM00478">
    <property type="entry name" value="ENDO3c"/>
    <property type="match status" value="1"/>
</dbReference>
<keyword evidence="6" id="KW-0255">Endonuclease</keyword>
<keyword evidence="4" id="KW-0411">Iron-sulfur</keyword>
<keyword evidence="2" id="KW-0479">Metal-binding</keyword>
<dbReference type="PANTHER" id="PTHR10359">
    <property type="entry name" value="A/G-SPECIFIC ADENINE GLYCOSYLASE/ENDONUCLEASE III"/>
    <property type="match status" value="1"/>
</dbReference>
<evidence type="ECO:0000313" key="7">
    <source>
        <dbReference type="Proteomes" id="UP000229307"/>
    </source>
</evidence>
<keyword evidence="1" id="KW-0004">4Fe-4S</keyword>
<proteinExistence type="predicted"/>
<dbReference type="GO" id="GO:0051539">
    <property type="term" value="F:4 iron, 4 sulfur cluster binding"/>
    <property type="evidence" value="ECO:0007669"/>
    <property type="project" value="UniProtKB-KW"/>
</dbReference>
<keyword evidence="3" id="KW-0408">Iron</keyword>
<accession>A0A2M7SE17</accession>
<evidence type="ECO:0000256" key="3">
    <source>
        <dbReference type="ARBA" id="ARBA00023004"/>
    </source>
</evidence>
<dbReference type="Gene3D" id="1.10.1670.10">
    <property type="entry name" value="Helix-hairpin-Helix base-excision DNA repair enzymes (C-terminal)"/>
    <property type="match status" value="1"/>
</dbReference>
<comment type="caution">
    <text evidence="6">The sequence shown here is derived from an EMBL/GenBank/DDBJ whole genome shotgun (WGS) entry which is preliminary data.</text>
</comment>
<evidence type="ECO:0000259" key="5">
    <source>
        <dbReference type="SMART" id="SM00478"/>
    </source>
</evidence>
<evidence type="ECO:0000256" key="4">
    <source>
        <dbReference type="ARBA" id="ARBA00023014"/>
    </source>
</evidence>
<dbReference type="EMBL" id="PFMR01000089">
    <property type="protein sequence ID" value="PIZ17721.1"/>
    <property type="molecule type" value="Genomic_DNA"/>
</dbReference>
<sequence>MLLRIYRMLLKCFGRQDWWPAKTRFEVMVGAILTQNTNWKNVEKAIANLRKAGALTPEKMSKLTRGTLRGYIRPSGFYRQKAERLAGFLDFLKGYGYDLSKLFSGDPGCLRIKLLQLKGIGPETADSIMLYAGNKPFFVVDAYTKRIFARLGLIADSDEYEEVRKFFQDNLPRKTGLYNEYHALIVELAKKHCRKEPVCGGCPLAKQCKFEKKYN</sequence>
<evidence type="ECO:0000256" key="2">
    <source>
        <dbReference type="ARBA" id="ARBA00022723"/>
    </source>
</evidence>
<reference evidence="7" key="1">
    <citation type="submission" date="2017-09" db="EMBL/GenBank/DDBJ databases">
        <title>Depth-based differentiation of microbial function through sediment-hosted aquifers and enrichment of novel symbionts in the deep terrestrial subsurface.</title>
        <authorList>
            <person name="Probst A.J."/>
            <person name="Ladd B."/>
            <person name="Jarett J.K."/>
            <person name="Geller-Mcgrath D.E."/>
            <person name="Sieber C.M.K."/>
            <person name="Emerson J.B."/>
            <person name="Anantharaman K."/>
            <person name="Thomas B.C."/>
            <person name="Malmstrom R."/>
            <person name="Stieglmeier M."/>
            <person name="Klingl A."/>
            <person name="Woyke T."/>
            <person name="Ryan C.M."/>
            <person name="Banfield J.F."/>
        </authorList>
    </citation>
    <scope>NUCLEOTIDE SEQUENCE [LARGE SCALE GENOMIC DNA]</scope>
</reference>
<dbReference type="PIRSF" id="PIRSF001435">
    <property type="entry name" value="Nth"/>
    <property type="match status" value="1"/>
</dbReference>
<dbReference type="GO" id="GO:0006284">
    <property type="term" value="P:base-excision repair"/>
    <property type="evidence" value="ECO:0007669"/>
    <property type="project" value="InterPro"/>
</dbReference>
<dbReference type="Proteomes" id="UP000229307">
    <property type="component" value="Unassembled WGS sequence"/>
</dbReference>
<evidence type="ECO:0000313" key="6">
    <source>
        <dbReference type="EMBL" id="PIZ17721.1"/>
    </source>
</evidence>
<dbReference type="InterPro" id="IPR023170">
    <property type="entry name" value="HhH_base_excis_C"/>
</dbReference>
<keyword evidence="6" id="KW-0378">Hydrolase</keyword>
<dbReference type="SUPFAM" id="SSF48150">
    <property type="entry name" value="DNA-glycosylase"/>
    <property type="match status" value="1"/>
</dbReference>
<keyword evidence="6" id="KW-0540">Nuclease</keyword>
<organism evidence="6 7">
    <name type="scientific">Candidatus Desantisbacteria bacterium CG_4_10_14_0_8_um_filter_48_22</name>
    <dbReference type="NCBI Taxonomy" id="1974543"/>
    <lineage>
        <taxon>Bacteria</taxon>
        <taxon>Candidatus Desantisiibacteriota</taxon>
    </lineage>
</organism>
<name>A0A2M7SE17_9BACT</name>
<feature type="domain" description="HhH-GPD" evidence="5">
    <location>
        <begin position="33"/>
        <end position="191"/>
    </location>
</feature>
<dbReference type="Gene3D" id="1.10.340.30">
    <property type="entry name" value="Hypothetical protein, domain 2"/>
    <property type="match status" value="1"/>
</dbReference>
<dbReference type="InterPro" id="IPR003265">
    <property type="entry name" value="HhH-GPD_domain"/>
</dbReference>
<dbReference type="AlphaFoldDB" id="A0A2M7SE17"/>
<dbReference type="PANTHER" id="PTHR10359:SF19">
    <property type="entry name" value="DNA REPAIR GLYCOSYLASE MJ1434-RELATED"/>
    <property type="match status" value="1"/>
</dbReference>